<sequence>MAEWYDQGCEACRAGILAGSPTTPLPLAVSLEAHAQLRRCDLCEAWWIENEREAHVISGDEARVGFPKHFRQHPNAPA</sequence>
<protein>
    <recommendedName>
        <fullName evidence="3">Transcription factor zinc-finger domain-containing protein</fullName>
    </recommendedName>
</protein>
<comment type="caution">
    <text evidence="1">The sequence shown here is derived from an EMBL/GenBank/DDBJ whole genome shotgun (WGS) entry which is preliminary data.</text>
</comment>
<dbReference type="EMBL" id="BPQP01000049">
    <property type="protein sequence ID" value="GJD96041.1"/>
    <property type="molecule type" value="Genomic_DNA"/>
</dbReference>
<keyword evidence="2" id="KW-1185">Reference proteome</keyword>
<gene>
    <name evidence="1" type="ORF">OCOJLMKI_3259</name>
</gene>
<evidence type="ECO:0000313" key="1">
    <source>
        <dbReference type="EMBL" id="GJD96041.1"/>
    </source>
</evidence>
<proteinExistence type="predicted"/>
<evidence type="ECO:0008006" key="3">
    <source>
        <dbReference type="Google" id="ProtNLM"/>
    </source>
</evidence>
<organism evidence="1 2">
    <name type="scientific">Methylobacterium iners</name>
    <dbReference type="NCBI Taxonomy" id="418707"/>
    <lineage>
        <taxon>Bacteria</taxon>
        <taxon>Pseudomonadati</taxon>
        <taxon>Pseudomonadota</taxon>
        <taxon>Alphaproteobacteria</taxon>
        <taxon>Hyphomicrobiales</taxon>
        <taxon>Methylobacteriaceae</taxon>
        <taxon>Methylobacterium</taxon>
    </lineage>
</organism>
<dbReference type="RefSeq" id="WP_238245157.1">
    <property type="nucleotide sequence ID" value="NZ_BPQP01000049.1"/>
</dbReference>
<dbReference type="Proteomes" id="UP001055125">
    <property type="component" value="Unassembled WGS sequence"/>
</dbReference>
<reference evidence="1" key="2">
    <citation type="submission" date="2021-08" db="EMBL/GenBank/DDBJ databases">
        <authorList>
            <person name="Tani A."/>
            <person name="Ola A."/>
            <person name="Ogura Y."/>
            <person name="Katsura K."/>
            <person name="Hayashi T."/>
        </authorList>
    </citation>
    <scope>NUCLEOTIDE SEQUENCE</scope>
    <source>
        <strain evidence="1">DSM 19015</strain>
    </source>
</reference>
<name>A0ABQ4RZC3_9HYPH</name>
<accession>A0ABQ4RZC3</accession>
<reference evidence="1" key="1">
    <citation type="journal article" date="2021" name="Front. Microbiol.">
        <title>Comprehensive Comparative Genomics and Phenotyping of Methylobacterium Species.</title>
        <authorList>
            <person name="Alessa O."/>
            <person name="Ogura Y."/>
            <person name="Fujitani Y."/>
            <person name="Takami H."/>
            <person name="Hayashi T."/>
            <person name="Sahin N."/>
            <person name="Tani A."/>
        </authorList>
    </citation>
    <scope>NUCLEOTIDE SEQUENCE</scope>
    <source>
        <strain evidence="1">DSM 19015</strain>
    </source>
</reference>
<evidence type="ECO:0000313" key="2">
    <source>
        <dbReference type="Proteomes" id="UP001055125"/>
    </source>
</evidence>